<gene>
    <name evidence="3" type="ORF">SAMN00777080_1279</name>
</gene>
<dbReference type="InterPro" id="IPR005079">
    <property type="entry name" value="Peptidase_C45_hydrolase"/>
</dbReference>
<evidence type="ECO:0000256" key="1">
    <source>
        <dbReference type="SAM" id="SignalP"/>
    </source>
</evidence>
<feature type="signal peptide" evidence="1">
    <location>
        <begin position="1"/>
        <end position="25"/>
    </location>
</feature>
<dbReference type="Gene3D" id="1.10.10.2120">
    <property type="match status" value="1"/>
</dbReference>
<dbReference type="PROSITE" id="PS51257">
    <property type="entry name" value="PROKAR_LIPOPROTEIN"/>
    <property type="match status" value="1"/>
</dbReference>
<organism evidence="3 4">
    <name type="scientific">Aquiflexum balticum DSM 16537</name>
    <dbReference type="NCBI Taxonomy" id="758820"/>
    <lineage>
        <taxon>Bacteria</taxon>
        <taxon>Pseudomonadati</taxon>
        <taxon>Bacteroidota</taxon>
        <taxon>Cytophagia</taxon>
        <taxon>Cytophagales</taxon>
        <taxon>Cyclobacteriaceae</taxon>
        <taxon>Aquiflexum</taxon>
    </lineage>
</organism>
<proteinExistence type="predicted"/>
<accession>A0A1W2H178</accession>
<keyword evidence="3" id="KW-0378">Hydrolase</keyword>
<dbReference type="GO" id="GO:0016787">
    <property type="term" value="F:hydrolase activity"/>
    <property type="evidence" value="ECO:0007669"/>
    <property type="project" value="UniProtKB-KW"/>
</dbReference>
<evidence type="ECO:0000259" key="2">
    <source>
        <dbReference type="Pfam" id="PF03417"/>
    </source>
</evidence>
<dbReference type="RefSeq" id="WP_084119489.1">
    <property type="nucleotide sequence ID" value="NZ_LT838813.1"/>
</dbReference>
<dbReference type="AlphaFoldDB" id="A0A1W2H178"/>
<dbReference type="InterPro" id="IPR047794">
    <property type="entry name" value="C45_proenzyme-like"/>
</dbReference>
<keyword evidence="4" id="KW-1185">Reference proteome</keyword>
<evidence type="ECO:0000313" key="3">
    <source>
        <dbReference type="EMBL" id="SMD42717.1"/>
    </source>
</evidence>
<dbReference type="OrthoDB" id="8109453at2"/>
<protein>
    <submittedName>
        <fullName evidence="3">Predicted choloylglycine hydrolase</fullName>
    </submittedName>
</protein>
<reference evidence="4" key="1">
    <citation type="submission" date="2017-04" db="EMBL/GenBank/DDBJ databases">
        <authorList>
            <person name="Varghese N."/>
            <person name="Submissions S."/>
        </authorList>
    </citation>
    <scope>NUCLEOTIDE SEQUENCE [LARGE SCALE GENOMIC DNA]</scope>
    <source>
        <strain evidence="4">DSM 16537</strain>
    </source>
</reference>
<dbReference type="Proteomes" id="UP000192333">
    <property type="component" value="Chromosome I"/>
</dbReference>
<feature type="domain" description="Peptidase C45 hydrolase" evidence="2">
    <location>
        <begin position="162"/>
        <end position="363"/>
    </location>
</feature>
<evidence type="ECO:0000313" key="4">
    <source>
        <dbReference type="Proteomes" id="UP000192333"/>
    </source>
</evidence>
<dbReference type="PANTHER" id="PTHR34180">
    <property type="entry name" value="PEPTIDASE C45"/>
    <property type="match status" value="1"/>
</dbReference>
<keyword evidence="1" id="KW-0732">Signal</keyword>
<sequence>MRLRTNKLFLFSLLVVLACSSPAEKESIATEIPASTEVPKRELRQVSFSGSGYELGLQHGQFFKKEIGEIVLKWKESTRSQLGRDSDEVLKEFFAYADFEGSIKKWTPDLYEEVRGIAVGSEQRFDQIMLFNLLDEFWVYRNSLENHHCSNIGVPSVNGGLSYIAQNMDIEPYTDGYQTLFRIEATADRPEQLVLSHPGLIALNGMNSSGVGMIMNTIMQLNASNSGLPVAFVTRKVLSMTERDDIIEFITSVNHASGQNYILGVRGEVFNFEASANKVVRFDPGNKNQTVYHTNHPIVNDDVKPWFAEYNPNKIVDTIPVTSNSYIRLAALTTRIADKDAVTDDHIKDALRSKDDANNPVCRSLDPKKNGFTFASVVMTLTGEPYLQITAGPPSESEYLKVAFSN</sequence>
<dbReference type="NCBIfam" id="NF040521">
    <property type="entry name" value="C45_proenzyme"/>
    <property type="match status" value="1"/>
</dbReference>
<feature type="chain" id="PRO_5013003828" evidence="1">
    <location>
        <begin position="26"/>
        <end position="406"/>
    </location>
</feature>
<name>A0A1W2H178_9BACT</name>
<dbReference type="InterPro" id="IPR047801">
    <property type="entry name" value="Peptidase_C45"/>
</dbReference>
<dbReference type="Pfam" id="PF03417">
    <property type="entry name" value="AAT"/>
    <property type="match status" value="1"/>
</dbReference>
<dbReference type="PANTHER" id="PTHR34180:SF1">
    <property type="entry name" value="BETA-ALANYL-DOPAMINE_CARCININE HYDROLASE"/>
    <property type="match status" value="1"/>
</dbReference>
<dbReference type="EMBL" id="LT838813">
    <property type="protein sequence ID" value="SMD42717.1"/>
    <property type="molecule type" value="Genomic_DNA"/>
</dbReference>
<dbReference type="Gene3D" id="3.60.60.10">
    <property type="entry name" value="Penicillin V Acylase, Chain A"/>
    <property type="match status" value="1"/>
</dbReference>